<organism evidence="8 9">
    <name type="scientific">Roseateles oligotrophus</name>
    <dbReference type="NCBI Taxonomy" id="1769250"/>
    <lineage>
        <taxon>Bacteria</taxon>
        <taxon>Pseudomonadati</taxon>
        <taxon>Pseudomonadota</taxon>
        <taxon>Betaproteobacteria</taxon>
        <taxon>Burkholderiales</taxon>
        <taxon>Sphaerotilaceae</taxon>
        <taxon>Roseateles</taxon>
    </lineage>
</organism>
<dbReference type="EC" id="2.7.7.4" evidence="1"/>
<keyword evidence="6" id="KW-0342">GTP-binding</keyword>
<feature type="domain" description="Tr-type G" evidence="7">
    <location>
        <begin position="19"/>
        <end position="238"/>
    </location>
</feature>
<reference evidence="8 9" key="1">
    <citation type="submission" date="2021-11" db="EMBL/GenBank/DDBJ databases">
        <authorList>
            <person name="Liang Q."/>
            <person name="Mou H."/>
            <person name="Liu Z."/>
        </authorList>
    </citation>
    <scope>NUCLEOTIDE SEQUENCE [LARGE SCALE GENOMIC DNA]</scope>
    <source>
        <strain evidence="8 9">CHU3</strain>
    </source>
</reference>
<evidence type="ECO:0000256" key="1">
    <source>
        <dbReference type="ARBA" id="ARBA00012391"/>
    </source>
</evidence>
<dbReference type="SUPFAM" id="SSF50465">
    <property type="entry name" value="EF-Tu/eEF-1alpha/eIF2-gamma C-terminal domain"/>
    <property type="match status" value="1"/>
</dbReference>
<dbReference type="PRINTS" id="PR00315">
    <property type="entry name" value="ELONGATNFCT"/>
</dbReference>
<dbReference type="InterPro" id="IPR009000">
    <property type="entry name" value="Transl_B-barrel_sf"/>
</dbReference>
<keyword evidence="4" id="KW-0547">Nucleotide-binding</keyword>
<gene>
    <name evidence="8" type="ORF">LNV07_18765</name>
</gene>
<dbReference type="InterPro" id="IPR054696">
    <property type="entry name" value="GTP-eEF1A_C"/>
</dbReference>
<dbReference type="PROSITE" id="PS00301">
    <property type="entry name" value="G_TR_1"/>
    <property type="match status" value="1"/>
</dbReference>
<dbReference type="InterPro" id="IPR031157">
    <property type="entry name" value="G_TR_CS"/>
</dbReference>
<dbReference type="NCBIfam" id="TIGR02034">
    <property type="entry name" value="CysN"/>
    <property type="match status" value="1"/>
</dbReference>
<evidence type="ECO:0000256" key="3">
    <source>
        <dbReference type="ARBA" id="ARBA00022695"/>
    </source>
</evidence>
<sequence>MTALPLTNLVHDNEVDTHHRALRFLTAGSVDDGKSTLIGRLLFDGQAILADQLDMLEKRAAGQPLDLSLLTDGLEAEREQGITIDVAYRYFATKSRKFIIADAPGHEQYTRNMVTAAAGSDAAVVLVDITKLDTSVGAVTLLPQTRRHSLLAHLLRVPSIVFAVNKLDALAQPGPAFAAVSKALRAFAEQAGIEVTAIVPVSALRGDNVTQPLDGEWATWYQGPSLLQVLESLPGVQEKVEGRLSIPVQYVARESGETGDGVGHQPRTLWGRIAHGQVKAGDQIQILPSGQTAIVAEVRRAGETVAHCVAGESAGVVLDRQLDVSRGDWIITPGSATPTQSFEATLAWLDNEPAVAGRKYWLRHGNRWVQARISAIEHRLDIHTLAEQDAEDIKVNEIGHVRIETQSALPVEPYASNRIGGALIVVDPTSNRTSGALLVRAAS</sequence>
<comment type="caution">
    <text evidence="8">The sequence shown here is derived from an EMBL/GenBank/DDBJ whole genome shotgun (WGS) entry which is preliminary data.</text>
</comment>
<dbReference type="Pfam" id="PF00009">
    <property type="entry name" value="GTP_EFTU"/>
    <property type="match status" value="1"/>
</dbReference>
<keyword evidence="3" id="KW-0548">Nucleotidyltransferase</keyword>
<name>A0ABT2YJI8_9BURK</name>
<evidence type="ECO:0000313" key="9">
    <source>
        <dbReference type="Proteomes" id="UP001209701"/>
    </source>
</evidence>
<evidence type="ECO:0000256" key="6">
    <source>
        <dbReference type="ARBA" id="ARBA00023134"/>
    </source>
</evidence>
<dbReference type="Pfam" id="PF22594">
    <property type="entry name" value="GTP-eEF1A_C"/>
    <property type="match status" value="1"/>
</dbReference>
<evidence type="ECO:0000313" key="8">
    <source>
        <dbReference type="EMBL" id="MCV2370126.1"/>
    </source>
</evidence>
<dbReference type="EMBL" id="JAJIRN010000008">
    <property type="protein sequence ID" value="MCV2370126.1"/>
    <property type="molecule type" value="Genomic_DNA"/>
</dbReference>
<dbReference type="InterPro" id="IPR009001">
    <property type="entry name" value="Transl_elong_EF1A/Init_IF2_C"/>
</dbReference>
<dbReference type="InterPro" id="IPR050100">
    <property type="entry name" value="TRAFAC_GTPase_members"/>
</dbReference>
<accession>A0ABT2YJI8</accession>
<evidence type="ECO:0000256" key="2">
    <source>
        <dbReference type="ARBA" id="ARBA00022679"/>
    </source>
</evidence>
<keyword evidence="9" id="KW-1185">Reference proteome</keyword>
<keyword evidence="2" id="KW-0808">Transferase</keyword>
<dbReference type="SUPFAM" id="SSF50447">
    <property type="entry name" value="Translation proteins"/>
    <property type="match status" value="1"/>
</dbReference>
<dbReference type="Proteomes" id="UP001209701">
    <property type="component" value="Unassembled WGS sequence"/>
</dbReference>
<dbReference type="PROSITE" id="PS51722">
    <property type="entry name" value="G_TR_2"/>
    <property type="match status" value="1"/>
</dbReference>
<evidence type="ECO:0000256" key="5">
    <source>
        <dbReference type="ARBA" id="ARBA00022840"/>
    </source>
</evidence>
<dbReference type="InterPro" id="IPR011779">
    <property type="entry name" value="SO4_adenylTrfase_lsu"/>
</dbReference>
<keyword evidence="5" id="KW-0067">ATP-binding</keyword>
<dbReference type="Gene3D" id="2.40.30.10">
    <property type="entry name" value="Translation factors"/>
    <property type="match status" value="2"/>
</dbReference>
<dbReference type="RefSeq" id="WP_263572704.1">
    <property type="nucleotide sequence ID" value="NZ_JAJIRN010000008.1"/>
</dbReference>
<dbReference type="CDD" id="cd04095">
    <property type="entry name" value="CysN_NoDQ_III"/>
    <property type="match status" value="1"/>
</dbReference>
<protein>
    <recommendedName>
        <fullName evidence="1">sulfate adenylyltransferase</fullName>
        <ecNumber evidence="1">2.7.7.4</ecNumber>
    </recommendedName>
</protein>
<dbReference type="InterPro" id="IPR000795">
    <property type="entry name" value="T_Tr_GTP-bd_dom"/>
</dbReference>
<dbReference type="InterPro" id="IPR044139">
    <property type="entry name" value="CysN_NoDQ_III"/>
</dbReference>
<dbReference type="InterPro" id="IPR027417">
    <property type="entry name" value="P-loop_NTPase"/>
</dbReference>
<dbReference type="PANTHER" id="PTHR23115">
    <property type="entry name" value="TRANSLATION FACTOR"/>
    <property type="match status" value="1"/>
</dbReference>
<dbReference type="Gene3D" id="3.40.50.300">
    <property type="entry name" value="P-loop containing nucleotide triphosphate hydrolases"/>
    <property type="match status" value="1"/>
</dbReference>
<evidence type="ECO:0000259" key="7">
    <source>
        <dbReference type="PROSITE" id="PS51722"/>
    </source>
</evidence>
<proteinExistence type="predicted"/>
<dbReference type="SUPFAM" id="SSF52540">
    <property type="entry name" value="P-loop containing nucleoside triphosphate hydrolases"/>
    <property type="match status" value="1"/>
</dbReference>
<evidence type="ECO:0000256" key="4">
    <source>
        <dbReference type="ARBA" id="ARBA00022741"/>
    </source>
</evidence>